<feature type="transmembrane region" description="Helical" evidence="1">
    <location>
        <begin position="61"/>
        <end position="80"/>
    </location>
</feature>
<evidence type="ECO:0000313" key="2">
    <source>
        <dbReference type="EMBL" id="BFH73254.1"/>
    </source>
</evidence>
<keyword evidence="1" id="KW-0812">Transmembrane</keyword>
<gene>
    <name evidence="2" type="ORF">SJAV_11980</name>
</gene>
<proteinExistence type="predicted"/>
<feature type="transmembrane region" description="Helical" evidence="1">
    <location>
        <begin position="30"/>
        <end position="49"/>
    </location>
</feature>
<name>A0AAT9GRE0_9CREN</name>
<dbReference type="AlphaFoldDB" id="A0AAT9GRE0"/>
<dbReference type="Pfam" id="PF19094">
    <property type="entry name" value="EMC6_arch"/>
    <property type="match status" value="1"/>
</dbReference>
<keyword evidence="1" id="KW-0472">Membrane</keyword>
<dbReference type="RefSeq" id="WP_369611409.1">
    <property type="nucleotide sequence ID" value="NZ_AP031322.1"/>
</dbReference>
<evidence type="ECO:0000256" key="1">
    <source>
        <dbReference type="SAM" id="Phobius"/>
    </source>
</evidence>
<dbReference type="GeneID" id="92354132"/>
<protein>
    <submittedName>
        <fullName evidence="2">Uncharacterized protein</fullName>
    </submittedName>
</protein>
<dbReference type="KEGG" id="sjv:SJAV_11980"/>
<dbReference type="InterPro" id="IPR043941">
    <property type="entry name" value="EMC6-arch"/>
</dbReference>
<keyword evidence="1" id="KW-1133">Transmembrane helix</keyword>
<accession>A0AAT9GRE0</accession>
<sequence>MQKEDKIVVIRGIVGVIAGIISFILVSNEIIAFIVPLIAYVVSILIFQLYKFDQFGKWDMFGRGVLILFSAWFLIFLILYNI</sequence>
<reference evidence="2" key="1">
    <citation type="submission" date="2024-03" db="EMBL/GenBank/DDBJ databases">
        <title>Complete genome sequence of Sulfurisphaera javensis strain KD-1.</title>
        <authorList>
            <person name="Sakai H."/>
            <person name="Nur N."/>
            <person name="Suwanto A."/>
            <person name="Kurosawa N."/>
        </authorList>
    </citation>
    <scope>NUCLEOTIDE SEQUENCE</scope>
    <source>
        <strain evidence="2">KD-1</strain>
    </source>
</reference>
<dbReference type="EMBL" id="AP031322">
    <property type="protein sequence ID" value="BFH73254.1"/>
    <property type="molecule type" value="Genomic_DNA"/>
</dbReference>
<organism evidence="2">
    <name type="scientific">Sulfurisphaera javensis</name>
    <dbReference type="NCBI Taxonomy" id="2049879"/>
    <lineage>
        <taxon>Archaea</taxon>
        <taxon>Thermoproteota</taxon>
        <taxon>Thermoprotei</taxon>
        <taxon>Sulfolobales</taxon>
        <taxon>Sulfolobaceae</taxon>
        <taxon>Sulfurisphaera</taxon>
    </lineage>
</organism>
<feature type="transmembrane region" description="Helical" evidence="1">
    <location>
        <begin position="7"/>
        <end position="24"/>
    </location>
</feature>